<protein>
    <recommendedName>
        <fullName evidence="10">SMP-30/Gluconolactonase/LRE-like region domain-containing protein</fullName>
    </recommendedName>
</protein>
<dbReference type="RefSeq" id="XP_016223334.1">
    <property type="nucleotide sequence ID" value="XM_016371041.1"/>
</dbReference>
<keyword evidence="3" id="KW-1015">Disulfide bond</keyword>
<evidence type="ECO:0000256" key="4">
    <source>
        <dbReference type="ARBA" id="ARBA00023180"/>
    </source>
</evidence>
<keyword evidence="2" id="KW-0378">Hydrolase</keyword>
<keyword evidence="6" id="KW-0479">Metal-binding</keyword>
<dbReference type="PRINTS" id="PR01785">
    <property type="entry name" value="PARAOXONASE"/>
</dbReference>
<dbReference type="Proteomes" id="UP000054302">
    <property type="component" value="Unassembled WGS sequence"/>
</dbReference>
<dbReference type="GO" id="GO:0004064">
    <property type="term" value="F:arylesterase activity"/>
    <property type="evidence" value="ECO:0007669"/>
    <property type="project" value="InterPro"/>
</dbReference>
<feature type="binding site" evidence="6">
    <location>
        <position position="250"/>
    </location>
    <ligand>
        <name>Ca(2+)</name>
        <dbReference type="ChEBI" id="CHEBI:29108"/>
        <label>1</label>
        <note>catalytic</note>
    </ligand>
</feature>
<feature type="chain" id="PRO_5002236232" description="SMP-30/Gluconolactonase/LRE-like region domain-containing protein" evidence="7">
    <location>
        <begin position="23"/>
        <end position="394"/>
    </location>
</feature>
<dbReference type="InterPro" id="IPR011042">
    <property type="entry name" value="6-blade_b-propeller_TolB-like"/>
</dbReference>
<feature type="active site" description="Proton acceptor" evidence="5">
    <location>
        <position position="133"/>
    </location>
</feature>
<dbReference type="EMBL" id="KN847523">
    <property type="protein sequence ID" value="KIV91760.1"/>
    <property type="molecule type" value="Genomic_DNA"/>
</dbReference>
<keyword evidence="4" id="KW-0325">Glycoprotein</keyword>
<evidence type="ECO:0000256" key="7">
    <source>
        <dbReference type="SAM" id="SignalP"/>
    </source>
</evidence>
<evidence type="ECO:0008006" key="10">
    <source>
        <dbReference type="Google" id="ProtNLM"/>
    </source>
</evidence>
<evidence type="ECO:0000313" key="9">
    <source>
        <dbReference type="Proteomes" id="UP000054302"/>
    </source>
</evidence>
<dbReference type="Pfam" id="PF01731">
    <property type="entry name" value="Arylesterase"/>
    <property type="match status" value="1"/>
</dbReference>
<evidence type="ECO:0000256" key="2">
    <source>
        <dbReference type="ARBA" id="ARBA00022801"/>
    </source>
</evidence>
<evidence type="ECO:0000256" key="3">
    <source>
        <dbReference type="ARBA" id="ARBA00023157"/>
    </source>
</evidence>
<dbReference type="PANTHER" id="PTHR11799:SF12">
    <property type="entry name" value="PARAOXONASE-RELATED"/>
    <property type="match status" value="1"/>
</dbReference>
<comment type="similarity">
    <text evidence="1">Belongs to the paraoxonase family.</text>
</comment>
<feature type="binding site" evidence="6">
    <location>
        <position position="294"/>
    </location>
    <ligand>
        <name>Ca(2+)</name>
        <dbReference type="ChEBI" id="CHEBI:29108"/>
        <label>1</label>
        <note>catalytic</note>
    </ligand>
</feature>
<dbReference type="HOGENOM" id="CLU_033924_1_0_1"/>
<feature type="binding site" evidence="6">
    <location>
        <position position="64"/>
    </location>
    <ligand>
        <name>Ca(2+)</name>
        <dbReference type="ChEBI" id="CHEBI:29108"/>
        <label>1</label>
        <note>catalytic</note>
    </ligand>
</feature>
<gene>
    <name evidence="8" type="ORF">PV10_06267</name>
</gene>
<dbReference type="GO" id="GO:0046872">
    <property type="term" value="F:metal ion binding"/>
    <property type="evidence" value="ECO:0007669"/>
    <property type="project" value="UniProtKB-KW"/>
</dbReference>
<sequence>MSSKLPTSALLVLLSIIIYSQSPVLLQLLGQANIDKTRLIKWSNSKPLNNHDCKVMHQADACEDVKIHYASNTAFLACGDPIGRTNWYPCAGVRHPEKRAEASFREQLFKYDIKSGLTTKLELEGFDGDFITHGIDVYEFPDDSTKVHIFAVNHGRTGDSIEIFSHNLGSNTAKLIKKVTHPNIKTANGVSAMGPFDFYITNDHYFARGPLRVLEETYGPFTWSTNVQYCDANNPEVICKQATGTFPGANGINSWNDRLFVGDARNGTVTVFQIQEDRSLTWLRQIDLGAAADNINILPTTGDPIVAVFPTLEDLPAYLDNVRSLGKDFLVPAAALRLDSSRDYTPELIYFDDGSVVSFMTTGAVDPYNRLFIASSVLQFGGFAVCKLRPGAVV</sequence>
<dbReference type="Gene3D" id="2.120.10.30">
    <property type="entry name" value="TolB, C-terminal domain"/>
    <property type="match status" value="1"/>
</dbReference>
<dbReference type="OMA" id="NACEDVK"/>
<dbReference type="SUPFAM" id="SSF63829">
    <property type="entry name" value="Calcium-dependent phosphotriesterase"/>
    <property type="match status" value="1"/>
</dbReference>
<evidence type="ECO:0000313" key="8">
    <source>
        <dbReference type="EMBL" id="KIV91760.1"/>
    </source>
</evidence>
<comment type="cofactor">
    <cofactor evidence="6">
        <name>Ca(2+)</name>
        <dbReference type="ChEBI" id="CHEBI:29108"/>
    </cofactor>
    <text evidence="6">Binds 2 calcium ions per subunit.</text>
</comment>
<feature type="binding site" evidence="6">
    <location>
        <position position="135"/>
    </location>
    <ligand>
        <name>Ca(2+)</name>
        <dbReference type="ChEBI" id="CHEBI:29108"/>
        <label>1</label>
        <note>catalytic</note>
    </ligand>
</feature>
<feature type="binding site" evidence="6">
    <location>
        <position position="188"/>
    </location>
    <ligand>
        <name>Ca(2+)</name>
        <dbReference type="ChEBI" id="CHEBI:29108"/>
        <label>1</label>
        <note>catalytic</note>
    </ligand>
</feature>
<evidence type="ECO:0000256" key="1">
    <source>
        <dbReference type="ARBA" id="ARBA00008595"/>
    </source>
</evidence>
<dbReference type="AlphaFoldDB" id="A0A0D1WRI9"/>
<evidence type="ECO:0000256" key="6">
    <source>
        <dbReference type="PIRSR" id="PIRSR602640-2"/>
    </source>
</evidence>
<keyword evidence="9" id="KW-1185">Reference proteome</keyword>
<dbReference type="InterPro" id="IPR051288">
    <property type="entry name" value="Serum_paraoxonase/arylesterase"/>
</dbReference>
<evidence type="ECO:0000256" key="5">
    <source>
        <dbReference type="PIRSR" id="PIRSR602640-1"/>
    </source>
</evidence>
<dbReference type="VEuPathDB" id="FungiDB:PV10_06267"/>
<name>A0A0D1WRI9_EXOME</name>
<keyword evidence="7" id="KW-0732">Signal</keyword>
<reference evidence="8 9" key="1">
    <citation type="submission" date="2015-01" db="EMBL/GenBank/DDBJ databases">
        <title>The Genome Sequence of Exophiala mesophila CBS40295.</title>
        <authorList>
            <consortium name="The Broad Institute Genomics Platform"/>
            <person name="Cuomo C."/>
            <person name="de Hoog S."/>
            <person name="Gorbushina A."/>
            <person name="Stielow B."/>
            <person name="Teixiera M."/>
            <person name="Abouelleil A."/>
            <person name="Chapman S.B."/>
            <person name="Priest M."/>
            <person name="Young S.K."/>
            <person name="Wortman J."/>
            <person name="Nusbaum C."/>
            <person name="Birren B."/>
        </authorList>
    </citation>
    <scope>NUCLEOTIDE SEQUENCE [LARGE SCALE GENOMIC DNA]</scope>
    <source>
        <strain evidence="8 9">CBS 40295</strain>
    </source>
</reference>
<feature type="binding site" evidence="6">
    <location>
        <position position="293"/>
    </location>
    <ligand>
        <name>Ca(2+)</name>
        <dbReference type="ChEBI" id="CHEBI:29108"/>
        <label>1</label>
        <note>catalytic</note>
    </ligand>
</feature>
<accession>A0A0D1WRI9</accession>
<keyword evidence="6" id="KW-0106">Calcium</keyword>
<proteinExistence type="inferred from homology"/>
<organism evidence="8 9">
    <name type="scientific">Exophiala mesophila</name>
    <name type="common">Black yeast-like fungus</name>
    <dbReference type="NCBI Taxonomy" id="212818"/>
    <lineage>
        <taxon>Eukaryota</taxon>
        <taxon>Fungi</taxon>
        <taxon>Dikarya</taxon>
        <taxon>Ascomycota</taxon>
        <taxon>Pezizomycotina</taxon>
        <taxon>Eurotiomycetes</taxon>
        <taxon>Chaetothyriomycetidae</taxon>
        <taxon>Chaetothyriales</taxon>
        <taxon>Herpotrichiellaceae</taxon>
        <taxon>Exophiala</taxon>
    </lineage>
</organism>
<dbReference type="OrthoDB" id="5307922at2759"/>
<dbReference type="PANTHER" id="PTHR11799">
    <property type="entry name" value="PARAOXONASE"/>
    <property type="match status" value="1"/>
</dbReference>
<dbReference type="InterPro" id="IPR002640">
    <property type="entry name" value="Arylesterase"/>
</dbReference>
<dbReference type="GeneID" id="27324112"/>
<feature type="signal peptide" evidence="7">
    <location>
        <begin position="1"/>
        <end position="22"/>
    </location>
</feature>